<comment type="caution">
    <text evidence="3">The sequence shown here is derived from an EMBL/GenBank/DDBJ whole genome shotgun (WGS) entry which is preliminary data.</text>
</comment>
<proteinExistence type="predicted"/>
<evidence type="ECO:0000313" key="3">
    <source>
        <dbReference type="EMBL" id="PVE47053.1"/>
    </source>
</evidence>
<dbReference type="Gene3D" id="3.40.50.410">
    <property type="entry name" value="von Willebrand factor, type A domain"/>
    <property type="match status" value="1"/>
</dbReference>
<evidence type="ECO:0000259" key="2">
    <source>
        <dbReference type="PROSITE" id="PS50234"/>
    </source>
</evidence>
<dbReference type="OrthoDB" id="7522752at2"/>
<protein>
    <recommendedName>
        <fullName evidence="2">VWFA domain-containing protein</fullName>
    </recommendedName>
</protein>
<organism evidence="3 4">
    <name type="scientific">Pararhodobacter aggregans</name>
    <dbReference type="NCBI Taxonomy" id="404875"/>
    <lineage>
        <taxon>Bacteria</taxon>
        <taxon>Pseudomonadati</taxon>
        <taxon>Pseudomonadota</taxon>
        <taxon>Alphaproteobacteria</taxon>
        <taxon>Rhodobacterales</taxon>
        <taxon>Paracoccaceae</taxon>
        <taxon>Pararhodobacter</taxon>
    </lineage>
</organism>
<name>A0A2T7UQQ2_9RHOB</name>
<accession>A0A2T7UQQ2</accession>
<feature type="domain" description="VWFA" evidence="2">
    <location>
        <begin position="163"/>
        <end position="418"/>
    </location>
</feature>
<dbReference type="PROSITE" id="PS50234">
    <property type="entry name" value="VWFA"/>
    <property type="match status" value="1"/>
</dbReference>
<evidence type="ECO:0000313" key="4">
    <source>
        <dbReference type="Proteomes" id="UP000244810"/>
    </source>
</evidence>
<dbReference type="AlphaFoldDB" id="A0A2T7UQQ2"/>
<dbReference type="Pfam" id="PF13400">
    <property type="entry name" value="Tad"/>
    <property type="match status" value="1"/>
</dbReference>
<dbReference type="RefSeq" id="WP_107752065.1">
    <property type="nucleotide sequence ID" value="NZ_QBKF01000006.1"/>
</dbReference>
<sequence>MDAITGQPRHSPGSGRQGKDLKGDLAIFARAEDGTMAVFSLFVFVAMILFGGLAVDMMRYENERIRLQGTADRAVLAATMLRENVSGATPEQILRAYFAADGYSELLGNNFTIVDDPQEGRVVTAFPRARIPSAFMSLAGVDSIDMITPSRAAETFQGGPDVELVMVLDVSGSMNGQGKIDAMRDAAVELTTSLLNDAEEVGDVGITLVPYDTWVLPPAGFLNHFSNAAGSGACNDWLLWSQIVGSLNLLTNRANCNTASWRTVRPYVSDPDLATTYINDLRASGTTSIDLGIRYGALFFDPTIRPAISELIANHEINPVFEGRPYDWDAPNVVRALILLTDGQNCCGERYPELVQNLNSERVCDALKDQGVLIYAIAYQAPSSGAALMQDCASSPSHYFNTTADGIIDVFRGITASIQTQALRLTL</sequence>
<dbReference type="Proteomes" id="UP000244810">
    <property type="component" value="Unassembled WGS sequence"/>
</dbReference>
<dbReference type="CDD" id="cd00198">
    <property type="entry name" value="vWFA"/>
    <property type="match status" value="1"/>
</dbReference>
<dbReference type="InterPro" id="IPR028087">
    <property type="entry name" value="Tad_N"/>
</dbReference>
<dbReference type="EMBL" id="QDDR01000006">
    <property type="protein sequence ID" value="PVE47053.1"/>
    <property type="molecule type" value="Genomic_DNA"/>
</dbReference>
<evidence type="ECO:0000256" key="1">
    <source>
        <dbReference type="SAM" id="Phobius"/>
    </source>
</evidence>
<keyword evidence="1" id="KW-1133">Transmembrane helix</keyword>
<reference evidence="3 4" key="1">
    <citation type="journal article" date="2011" name="Syst. Appl. Microbiol.">
        <title>Defluviimonas denitrificans gen. nov., sp. nov., and Pararhodobacter aggregans gen. nov., sp. nov., non-phototrophic Rhodobacteraceae from the biofilter of a marine aquaculture.</title>
        <authorList>
            <person name="Foesel B.U."/>
            <person name="Drake H.L."/>
            <person name="Schramm A."/>
        </authorList>
    </citation>
    <scope>NUCLEOTIDE SEQUENCE [LARGE SCALE GENOMIC DNA]</scope>
    <source>
        <strain evidence="3 4">D1-19</strain>
    </source>
</reference>
<keyword evidence="1" id="KW-0812">Transmembrane</keyword>
<feature type="transmembrane region" description="Helical" evidence="1">
    <location>
        <begin position="36"/>
        <end position="55"/>
    </location>
</feature>
<dbReference type="InterPro" id="IPR036465">
    <property type="entry name" value="vWFA_dom_sf"/>
</dbReference>
<keyword evidence="1" id="KW-0472">Membrane</keyword>
<dbReference type="SUPFAM" id="SSF53300">
    <property type="entry name" value="vWA-like"/>
    <property type="match status" value="1"/>
</dbReference>
<gene>
    <name evidence="3" type="ORF">DDE23_12405</name>
</gene>
<keyword evidence="4" id="KW-1185">Reference proteome</keyword>
<dbReference type="InterPro" id="IPR002035">
    <property type="entry name" value="VWF_A"/>
</dbReference>